<dbReference type="EMBL" id="JAVDXU010000001">
    <property type="protein sequence ID" value="MDR7269801.1"/>
    <property type="molecule type" value="Genomic_DNA"/>
</dbReference>
<keyword evidence="3" id="KW-1185">Reference proteome</keyword>
<evidence type="ECO:0000313" key="2">
    <source>
        <dbReference type="EMBL" id="MDR7269801.1"/>
    </source>
</evidence>
<reference evidence="2 3" key="1">
    <citation type="submission" date="2023-07" db="EMBL/GenBank/DDBJ databases">
        <title>Sorghum-associated microbial communities from plants grown in Nebraska, USA.</title>
        <authorList>
            <person name="Schachtman D."/>
        </authorList>
    </citation>
    <scope>NUCLEOTIDE SEQUENCE [LARGE SCALE GENOMIC DNA]</scope>
    <source>
        <strain evidence="2 3">BE314</strain>
    </source>
</reference>
<evidence type="ECO:0000313" key="3">
    <source>
        <dbReference type="Proteomes" id="UP001180453"/>
    </source>
</evidence>
<feature type="chain" id="PRO_5045450147" description="PEP-CTERM protein-sorting domain-containing protein" evidence="1">
    <location>
        <begin position="23"/>
        <end position="222"/>
    </location>
</feature>
<organism evidence="2 3">
    <name type="scientific">Roseateles saccharophilus</name>
    <name type="common">Pseudomonas saccharophila</name>
    <dbReference type="NCBI Taxonomy" id="304"/>
    <lineage>
        <taxon>Bacteria</taxon>
        <taxon>Pseudomonadati</taxon>
        <taxon>Pseudomonadota</taxon>
        <taxon>Betaproteobacteria</taxon>
        <taxon>Burkholderiales</taxon>
        <taxon>Sphaerotilaceae</taxon>
        <taxon>Roseateles</taxon>
    </lineage>
</organism>
<comment type="caution">
    <text evidence="2">The sequence shown here is derived from an EMBL/GenBank/DDBJ whole genome shotgun (WGS) entry which is preliminary data.</text>
</comment>
<accession>A0ABU1YPA0</accession>
<dbReference type="InterPro" id="IPR013424">
    <property type="entry name" value="Ice-binding_C"/>
</dbReference>
<dbReference type="RefSeq" id="WP_310264926.1">
    <property type="nucleotide sequence ID" value="NZ_JAVDXU010000001.1"/>
</dbReference>
<dbReference type="NCBIfam" id="TIGR02595">
    <property type="entry name" value="PEP_CTERM"/>
    <property type="match status" value="1"/>
</dbReference>
<proteinExistence type="predicted"/>
<name>A0ABU1YPA0_ROSSA</name>
<sequence>MKIKSQLATAVMALAFPLATSAMPVMWQFSGHLDAVSGNVGVPISAGNAFTIDVSFDTSANLLGQAGGRYRYDPSSINFSIMIGGLGPFTSGFNPAAGGSLFVRNDAVPPEASAPPLVDGLTFGLNDFNAEGGMSALSVIMRSGDLGIFNSGALPTLPDPRLLAGYVHSFQFCSSSANDPNSCDLAQVDGTLEAVRLLPEPAGLALLATGFAALAATRRRRA</sequence>
<evidence type="ECO:0008006" key="4">
    <source>
        <dbReference type="Google" id="ProtNLM"/>
    </source>
</evidence>
<keyword evidence="1" id="KW-0732">Signal</keyword>
<feature type="signal peptide" evidence="1">
    <location>
        <begin position="1"/>
        <end position="22"/>
    </location>
</feature>
<dbReference type="Proteomes" id="UP001180453">
    <property type="component" value="Unassembled WGS sequence"/>
</dbReference>
<evidence type="ECO:0000256" key="1">
    <source>
        <dbReference type="SAM" id="SignalP"/>
    </source>
</evidence>
<protein>
    <recommendedName>
        <fullName evidence="4">PEP-CTERM protein-sorting domain-containing protein</fullName>
    </recommendedName>
</protein>
<gene>
    <name evidence="2" type="ORF">J2X20_002430</name>
</gene>